<comment type="caution">
    <text evidence="2">The sequence shown here is derived from an EMBL/GenBank/DDBJ whole genome shotgun (WGS) entry which is preliminary data.</text>
</comment>
<dbReference type="AlphaFoldDB" id="A0ABD6SAY3"/>
<proteinExistence type="predicted"/>
<keyword evidence="1" id="KW-0732">Signal</keyword>
<evidence type="ECO:0000256" key="1">
    <source>
        <dbReference type="SAM" id="SignalP"/>
    </source>
</evidence>
<sequence>MRKMKRIKGLALACAIGLSSFSFINVTSASAAEKTNATSKGIAVCYAKYENTKARTDKSTSSKIAYSVAKGTRFNGVWVSGQTVDGTNQWLKFYDSNWKTDLYVSKSVCN</sequence>
<accession>A0ABD6SAY3</accession>
<evidence type="ECO:0000313" key="2">
    <source>
        <dbReference type="EMBL" id="PER55709.1"/>
    </source>
</evidence>
<dbReference type="Proteomes" id="UP000219897">
    <property type="component" value="Unassembled WGS sequence"/>
</dbReference>
<feature type="signal peptide" evidence="1">
    <location>
        <begin position="1"/>
        <end position="31"/>
    </location>
</feature>
<evidence type="ECO:0000313" key="3">
    <source>
        <dbReference type="Proteomes" id="UP000219897"/>
    </source>
</evidence>
<protein>
    <submittedName>
        <fullName evidence="2">Lysin</fullName>
    </submittedName>
</protein>
<name>A0ABD6SAY3_BACTU</name>
<dbReference type="EMBL" id="NTYF01000023">
    <property type="protein sequence ID" value="PER55709.1"/>
    <property type="molecule type" value="Genomic_DNA"/>
</dbReference>
<feature type="chain" id="PRO_5044750517" evidence="1">
    <location>
        <begin position="32"/>
        <end position="110"/>
    </location>
</feature>
<organism evidence="2 3">
    <name type="scientific">Bacillus thuringiensis</name>
    <dbReference type="NCBI Taxonomy" id="1428"/>
    <lineage>
        <taxon>Bacteria</taxon>
        <taxon>Bacillati</taxon>
        <taxon>Bacillota</taxon>
        <taxon>Bacilli</taxon>
        <taxon>Bacillales</taxon>
        <taxon>Bacillaceae</taxon>
        <taxon>Bacillus</taxon>
        <taxon>Bacillus cereus group</taxon>
    </lineage>
</organism>
<gene>
    <name evidence="2" type="ORF">CN495_08120</name>
</gene>
<reference evidence="2 3" key="1">
    <citation type="submission" date="2017-09" db="EMBL/GenBank/DDBJ databases">
        <title>Large-scale bioinformatics analysis of Bacillus genomes uncovers conserved roles of natural products in bacterial physiology.</title>
        <authorList>
            <consortium name="Agbiome Team Llc"/>
            <person name="Bleich R.M."/>
            <person name="Kirk G.J."/>
            <person name="Santa Maria K.C."/>
            <person name="Allen S.E."/>
            <person name="Farag S."/>
            <person name="Shank E.A."/>
            <person name="Bowers A."/>
        </authorList>
    </citation>
    <scope>NUCLEOTIDE SEQUENCE [LARGE SCALE GENOMIC DNA]</scope>
    <source>
        <strain evidence="2 3">AFS005140</strain>
    </source>
</reference>
<dbReference type="RefSeq" id="WP_098317049.1">
    <property type="nucleotide sequence ID" value="NZ_NTYF01000023.1"/>
</dbReference>